<feature type="transmembrane region" description="Helical" evidence="1">
    <location>
        <begin position="186"/>
        <end position="205"/>
    </location>
</feature>
<gene>
    <name evidence="3" type="ORF">GON26_13955</name>
</gene>
<feature type="transmembrane region" description="Helical" evidence="1">
    <location>
        <begin position="131"/>
        <end position="150"/>
    </location>
</feature>
<dbReference type="EMBL" id="WSTB01000007">
    <property type="protein sequence ID" value="MWB95469.1"/>
    <property type="molecule type" value="Genomic_DNA"/>
</dbReference>
<dbReference type="AlphaFoldDB" id="A0A6I4NUW0"/>
<dbReference type="InterPro" id="IPR032176">
    <property type="entry name" value="DUF5009"/>
</dbReference>
<feature type="transmembrane region" description="Helical" evidence="1">
    <location>
        <begin position="48"/>
        <end position="67"/>
    </location>
</feature>
<evidence type="ECO:0000259" key="2">
    <source>
        <dbReference type="Pfam" id="PF16401"/>
    </source>
</evidence>
<keyword evidence="1" id="KW-0472">Membrane</keyword>
<dbReference type="Pfam" id="PF16401">
    <property type="entry name" value="DUF5009"/>
    <property type="match status" value="1"/>
</dbReference>
<feature type="transmembrane region" description="Helical" evidence="1">
    <location>
        <begin position="74"/>
        <end position="94"/>
    </location>
</feature>
<dbReference type="RefSeq" id="WP_160375392.1">
    <property type="nucleotide sequence ID" value="NZ_WSTB01000007.1"/>
</dbReference>
<feature type="transmembrane region" description="Helical" evidence="1">
    <location>
        <begin position="162"/>
        <end position="179"/>
    </location>
</feature>
<feature type="domain" description="DUF5009" evidence="2">
    <location>
        <begin position="7"/>
        <end position="183"/>
    </location>
</feature>
<evidence type="ECO:0000313" key="3">
    <source>
        <dbReference type="EMBL" id="MWB95469.1"/>
    </source>
</evidence>
<dbReference type="PANTHER" id="PTHR31061">
    <property type="entry name" value="LD22376P"/>
    <property type="match status" value="1"/>
</dbReference>
<feature type="transmembrane region" description="Helical" evidence="1">
    <location>
        <begin position="10"/>
        <end position="28"/>
    </location>
</feature>
<dbReference type="PANTHER" id="PTHR31061:SF24">
    <property type="entry name" value="LD22376P"/>
    <property type="match status" value="1"/>
</dbReference>
<name>A0A6I4NUW0_9FLAO</name>
<feature type="transmembrane region" description="Helical" evidence="1">
    <location>
        <begin position="244"/>
        <end position="265"/>
    </location>
</feature>
<accession>A0A6I4NUW0</accession>
<evidence type="ECO:0000256" key="1">
    <source>
        <dbReference type="SAM" id="Phobius"/>
    </source>
</evidence>
<sequence length="422" mass="47448">MKERIISIDVLRGLTVIMMTIVNNPGSWSHVFPPLLHAEWNGCTPTDLVFPFFVFIMGTAIPLAIPYKEFNNEVLLKIFTRSLRIICLGLFLNFFSKIEIFGMEGIPLLLAKLVLTFAVGYALMGNFSQKIKLILVLLIFTTLIGLAYSGLEAFENVRLPGVLQRIGIVYFFSAIIYLQTSIRLQYSIIAALLLGYWAMMTLIPVPGISHPNLEPGTNLSAWFDNLILENHMYIATKTWDPEGILSTIPAIGTGLLGVMIGQTLSSALSPKEKAKKLAIMSVLLIVLGLIWSLVFPINKSIWTSSYVLYAAGLTTLLLTILYYLIDIKNIRKGTTPFLIWGVNPMIVFFASGIIPRVLGMITFENPKELGQTINLQSYLYHFWIEPFFTNPMMASLAGALIYVLIWFGILWVFYKNKHIFKV</sequence>
<feature type="transmembrane region" description="Helical" evidence="1">
    <location>
        <begin position="106"/>
        <end position="124"/>
    </location>
</feature>
<evidence type="ECO:0000313" key="4">
    <source>
        <dbReference type="Proteomes" id="UP000471501"/>
    </source>
</evidence>
<feature type="transmembrane region" description="Helical" evidence="1">
    <location>
        <begin position="337"/>
        <end position="358"/>
    </location>
</feature>
<keyword evidence="4" id="KW-1185">Reference proteome</keyword>
<organism evidence="3 4">
    <name type="scientific">Flavobacterium hydrocarbonoxydans</name>
    <dbReference type="NCBI Taxonomy" id="2683249"/>
    <lineage>
        <taxon>Bacteria</taxon>
        <taxon>Pseudomonadati</taxon>
        <taxon>Bacteroidota</taxon>
        <taxon>Flavobacteriia</taxon>
        <taxon>Flavobacteriales</taxon>
        <taxon>Flavobacteriaceae</taxon>
        <taxon>Flavobacterium</taxon>
    </lineage>
</organism>
<proteinExistence type="predicted"/>
<keyword evidence="1" id="KW-0812">Transmembrane</keyword>
<comment type="caution">
    <text evidence="3">The sequence shown here is derived from an EMBL/GenBank/DDBJ whole genome shotgun (WGS) entry which is preliminary data.</text>
</comment>
<feature type="transmembrane region" description="Helical" evidence="1">
    <location>
        <begin position="392"/>
        <end position="414"/>
    </location>
</feature>
<feature type="transmembrane region" description="Helical" evidence="1">
    <location>
        <begin position="277"/>
        <end position="294"/>
    </location>
</feature>
<feature type="transmembrane region" description="Helical" evidence="1">
    <location>
        <begin position="306"/>
        <end position="325"/>
    </location>
</feature>
<keyword evidence="1" id="KW-1133">Transmembrane helix</keyword>
<dbReference type="Proteomes" id="UP000471501">
    <property type="component" value="Unassembled WGS sequence"/>
</dbReference>
<reference evidence="3 4" key="1">
    <citation type="submission" date="2019-12" db="EMBL/GenBank/DDBJ databases">
        <authorList>
            <person name="Kim Y.S."/>
        </authorList>
    </citation>
    <scope>NUCLEOTIDE SEQUENCE [LARGE SCALE GENOMIC DNA]</scope>
    <source>
        <strain evidence="3 4">GA093</strain>
    </source>
</reference>
<protein>
    <submittedName>
        <fullName evidence="3">DUF5009 domain-containing protein</fullName>
    </submittedName>
</protein>